<dbReference type="InterPro" id="IPR011990">
    <property type="entry name" value="TPR-like_helical_dom_sf"/>
</dbReference>
<proteinExistence type="predicted"/>
<dbReference type="Pfam" id="PF13181">
    <property type="entry name" value="TPR_8"/>
    <property type="match status" value="1"/>
</dbReference>
<dbReference type="SUPFAM" id="SSF48452">
    <property type="entry name" value="TPR-like"/>
    <property type="match status" value="1"/>
</dbReference>
<evidence type="ECO:0008006" key="7">
    <source>
        <dbReference type="Google" id="ProtNLM"/>
    </source>
</evidence>
<evidence type="ECO:0000313" key="6">
    <source>
        <dbReference type="Proteomes" id="UP000663868"/>
    </source>
</evidence>
<feature type="repeat" description="TPR" evidence="3">
    <location>
        <begin position="142"/>
        <end position="175"/>
    </location>
</feature>
<evidence type="ECO:0000313" key="5">
    <source>
        <dbReference type="EMBL" id="CAF3958608.1"/>
    </source>
</evidence>
<feature type="repeat" description="TPR" evidence="3">
    <location>
        <begin position="184"/>
        <end position="217"/>
    </location>
</feature>
<evidence type="ECO:0000256" key="2">
    <source>
        <dbReference type="ARBA" id="ARBA00022803"/>
    </source>
</evidence>
<keyword evidence="2 3" id="KW-0802">TPR repeat</keyword>
<evidence type="ECO:0000256" key="1">
    <source>
        <dbReference type="ARBA" id="ARBA00022737"/>
    </source>
</evidence>
<accession>A0A819L3K8</accession>
<feature type="compositionally biased region" description="Low complexity" evidence="4">
    <location>
        <begin position="12"/>
        <end position="27"/>
    </location>
</feature>
<feature type="repeat" description="TPR" evidence="3">
    <location>
        <begin position="226"/>
        <end position="259"/>
    </location>
</feature>
<dbReference type="Pfam" id="PF13424">
    <property type="entry name" value="TPR_12"/>
    <property type="match status" value="1"/>
</dbReference>
<dbReference type="AlphaFoldDB" id="A0A819L3K8"/>
<dbReference type="PANTHER" id="PTHR45641">
    <property type="entry name" value="TETRATRICOPEPTIDE REPEAT PROTEIN (AFU_ORTHOLOGUE AFUA_6G03870)"/>
    <property type="match status" value="1"/>
</dbReference>
<name>A0A819L3K8_9BILA</name>
<evidence type="ECO:0000256" key="4">
    <source>
        <dbReference type="SAM" id="MobiDB-lite"/>
    </source>
</evidence>
<dbReference type="InterPro" id="IPR019734">
    <property type="entry name" value="TPR_rpt"/>
</dbReference>
<dbReference type="Gene3D" id="1.25.40.10">
    <property type="entry name" value="Tetratricopeptide repeat domain"/>
    <property type="match status" value="1"/>
</dbReference>
<sequence>MGAKDFKRDISKSSAAAASSTKASSDAIQPKSQINDDDTKSMKTLVTHCQQKNIPEAEINEFKVGEIKQTVDNKRLWEVQLSITNDDDPQLAILTDRIKEEVQGSNGWFRMGKLMIKVGHFNQAEAFHNELLKNASSDIERAYIYHQLGRVKDNQGKYQEAVAFHEKSIEVREKSLPPNHPDLAESYNNIGMVYNHMSDYVKALKFHEKSMQIRKISLPPNHFDLAESYNSIGLLYNTMGDYSKAIPLLEKALAIFQNSLPPTHPNIKVMMHNIQVAKNNL</sequence>
<gene>
    <name evidence="5" type="ORF">KXQ929_LOCUS26055</name>
</gene>
<comment type="caution">
    <text evidence="5">The sequence shown here is derived from an EMBL/GenBank/DDBJ whole genome shotgun (WGS) entry which is preliminary data.</text>
</comment>
<protein>
    <recommendedName>
        <fullName evidence="7">Kinesin light chain</fullName>
    </recommendedName>
</protein>
<dbReference type="EMBL" id="CAJOBB010002320">
    <property type="protein sequence ID" value="CAF3958608.1"/>
    <property type="molecule type" value="Genomic_DNA"/>
</dbReference>
<dbReference type="PROSITE" id="PS50293">
    <property type="entry name" value="TPR_REGION"/>
    <property type="match status" value="1"/>
</dbReference>
<dbReference type="Proteomes" id="UP000663868">
    <property type="component" value="Unassembled WGS sequence"/>
</dbReference>
<dbReference type="PROSITE" id="PS50005">
    <property type="entry name" value="TPR"/>
    <property type="match status" value="3"/>
</dbReference>
<dbReference type="SMART" id="SM00028">
    <property type="entry name" value="TPR"/>
    <property type="match status" value="4"/>
</dbReference>
<dbReference type="PANTHER" id="PTHR45641:SF1">
    <property type="entry name" value="AAA+ ATPASE DOMAIN-CONTAINING PROTEIN"/>
    <property type="match status" value="1"/>
</dbReference>
<feature type="region of interest" description="Disordered" evidence="4">
    <location>
        <begin position="1"/>
        <end position="39"/>
    </location>
</feature>
<organism evidence="5 6">
    <name type="scientific">Adineta steineri</name>
    <dbReference type="NCBI Taxonomy" id="433720"/>
    <lineage>
        <taxon>Eukaryota</taxon>
        <taxon>Metazoa</taxon>
        <taxon>Spiralia</taxon>
        <taxon>Gnathifera</taxon>
        <taxon>Rotifera</taxon>
        <taxon>Eurotatoria</taxon>
        <taxon>Bdelloidea</taxon>
        <taxon>Adinetida</taxon>
        <taxon>Adinetidae</taxon>
        <taxon>Adineta</taxon>
    </lineage>
</organism>
<keyword evidence="1" id="KW-0677">Repeat</keyword>
<evidence type="ECO:0000256" key="3">
    <source>
        <dbReference type="PROSITE-ProRule" id="PRU00339"/>
    </source>
</evidence>
<feature type="compositionally biased region" description="Basic and acidic residues" evidence="4">
    <location>
        <begin position="1"/>
        <end position="11"/>
    </location>
</feature>
<reference evidence="5" key="1">
    <citation type="submission" date="2021-02" db="EMBL/GenBank/DDBJ databases">
        <authorList>
            <person name="Nowell W R."/>
        </authorList>
    </citation>
    <scope>NUCLEOTIDE SEQUENCE</scope>
</reference>